<keyword evidence="1" id="KW-0812">Transmembrane</keyword>
<dbReference type="AlphaFoldDB" id="A0ABD6C3K6"/>
<comment type="caution">
    <text evidence="2">The sequence shown here is derived from an EMBL/GenBank/DDBJ whole genome shotgun (WGS) entry which is preliminary data.</text>
</comment>
<protein>
    <submittedName>
        <fullName evidence="2">Uncharacterized protein</fullName>
    </submittedName>
</protein>
<keyword evidence="1" id="KW-0472">Membrane</keyword>
<dbReference type="Proteomes" id="UP001597185">
    <property type="component" value="Unassembled WGS sequence"/>
</dbReference>
<dbReference type="RefSeq" id="WP_256419516.1">
    <property type="nucleotide sequence ID" value="NZ_JANHDL010000024.1"/>
</dbReference>
<dbReference type="EMBL" id="JBHUDB010000017">
    <property type="protein sequence ID" value="MFD1571867.1"/>
    <property type="molecule type" value="Genomic_DNA"/>
</dbReference>
<evidence type="ECO:0000313" key="3">
    <source>
        <dbReference type="Proteomes" id="UP001597185"/>
    </source>
</evidence>
<keyword evidence="1" id="KW-1133">Transmembrane helix</keyword>
<organism evidence="2 3">
    <name type="scientific">Halorubrum laminariae</name>
    <dbReference type="NCBI Taxonomy" id="1433523"/>
    <lineage>
        <taxon>Archaea</taxon>
        <taxon>Methanobacteriati</taxon>
        <taxon>Methanobacteriota</taxon>
        <taxon>Stenosarchaea group</taxon>
        <taxon>Halobacteria</taxon>
        <taxon>Halobacteriales</taxon>
        <taxon>Haloferacaceae</taxon>
        <taxon>Halorubrum</taxon>
    </lineage>
</organism>
<proteinExistence type="predicted"/>
<keyword evidence="3" id="KW-1185">Reference proteome</keyword>
<accession>A0ABD6C3K6</accession>
<reference evidence="2 3" key="1">
    <citation type="journal article" date="2019" name="Int. J. Syst. Evol. Microbiol.">
        <title>The Global Catalogue of Microorganisms (GCM) 10K type strain sequencing project: providing services to taxonomists for standard genome sequencing and annotation.</title>
        <authorList>
            <consortium name="The Broad Institute Genomics Platform"/>
            <consortium name="The Broad Institute Genome Sequencing Center for Infectious Disease"/>
            <person name="Wu L."/>
            <person name="Ma J."/>
        </authorList>
    </citation>
    <scope>NUCLEOTIDE SEQUENCE [LARGE SCALE GENOMIC DNA]</scope>
    <source>
        <strain evidence="2 3">CGMCC 1.12689</strain>
    </source>
</reference>
<feature type="transmembrane region" description="Helical" evidence="1">
    <location>
        <begin position="87"/>
        <end position="110"/>
    </location>
</feature>
<name>A0ABD6C3K6_9EURY</name>
<sequence>MSDHLSRGLFGLSVVAGICWTVKLLRHHVWRGIELFGGVDSLAVGLVLVVAIEYSGAVLVTILALCLFWAFLRGDRPFYQLERGSQTAIVAGVAFLILTPFISSAFHFVVPQPDSGPVAVVLYIARNVSAALLVGGVLIPRLTTR</sequence>
<gene>
    <name evidence="2" type="ORF">ACFR9T_14985</name>
</gene>
<evidence type="ECO:0000313" key="2">
    <source>
        <dbReference type="EMBL" id="MFD1571867.1"/>
    </source>
</evidence>
<feature type="transmembrane region" description="Helical" evidence="1">
    <location>
        <begin position="116"/>
        <end position="139"/>
    </location>
</feature>
<evidence type="ECO:0000256" key="1">
    <source>
        <dbReference type="SAM" id="Phobius"/>
    </source>
</evidence>